<feature type="non-terminal residue" evidence="1">
    <location>
        <position position="1"/>
    </location>
</feature>
<protein>
    <submittedName>
        <fullName evidence="1">Type VI secretion system baseplate subunit TssF</fullName>
    </submittedName>
</protein>
<gene>
    <name evidence="1" type="ORF">HBJ55_13240</name>
</gene>
<evidence type="ECO:0000313" key="2">
    <source>
        <dbReference type="Proteomes" id="UP001318321"/>
    </source>
</evidence>
<dbReference type="RefSeq" id="WP_206022600.1">
    <property type="nucleotide sequence ID" value="NZ_JAAQTO010000034.1"/>
</dbReference>
<proteinExistence type="predicted"/>
<dbReference type="Proteomes" id="UP001318321">
    <property type="component" value="Unassembled WGS sequence"/>
</dbReference>
<dbReference type="InterPro" id="IPR010272">
    <property type="entry name" value="T6SS_TssF"/>
</dbReference>
<dbReference type="PANTHER" id="PTHR35370">
    <property type="entry name" value="CYTOPLASMIC PROTEIN-RELATED-RELATED"/>
    <property type="match status" value="1"/>
</dbReference>
<dbReference type="PANTHER" id="PTHR35370:SF4">
    <property type="entry name" value="TYPE VI SECRETION SYSTEM BASEPLATE SUBUNIT TSSF"/>
    <property type="match status" value="1"/>
</dbReference>
<sequence>LNYLSLLERDALCSVLRAYDFRALVDRQAERVSQKRLAGVVDIETRSIDRLKRGLPVRGLRSVMTLDQEAFGDEGSLYLFGSVLARFFSLYASINSFHELHVVNRHNQERYAWTLQSGQQPLI</sequence>
<dbReference type="EMBL" id="JAAQTO010000034">
    <property type="protein sequence ID" value="NIC06393.1"/>
    <property type="molecule type" value="Genomic_DNA"/>
</dbReference>
<organism evidence="1 2">
    <name type="scientific">Billgrantia bachuensis</name>
    <dbReference type="NCBI Taxonomy" id="2717286"/>
    <lineage>
        <taxon>Bacteria</taxon>
        <taxon>Pseudomonadati</taxon>
        <taxon>Pseudomonadota</taxon>
        <taxon>Gammaproteobacteria</taxon>
        <taxon>Oceanospirillales</taxon>
        <taxon>Halomonadaceae</taxon>
        <taxon>Billgrantia</taxon>
    </lineage>
</organism>
<evidence type="ECO:0000313" key="1">
    <source>
        <dbReference type="EMBL" id="NIC06393.1"/>
    </source>
</evidence>
<name>A0ABX0PTG9_9GAMM</name>
<accession>A0ABX0PTG9</accession>
<reference evidence="1 2" key="1">
    <citation type="submission" date="2020-03" db="EMBL/GenBank/DDBJ databases">
        <title>Identification of Halomonas strains.</title>
        <authorList>
            <person name="Xiao Z."/>
            <person name="Dong F."/>
            <person name="Wang Z."/>
            <person name="Zhao J.-Y."/>
        </authorList>
    </citation>
    <scope>NUCLEOTIDE SEQUENCE [LARGE SCALE GENOMIC DNA]</scope>
    <source>
        <strain evidence="1 2">DX6</strain>
    </source>
</reference>
<keyword evidence="2" id="KW-1185">Reference proteome</keyword>
<dbReference type="Pfam" id="PF05947">
    <property type="entry name" value="T6SS_TssF"/>
    <property type="match status" value="1"/>
</dbReference>
<comment type="caution">
    <text evidence="1">The sequence shown here is derived from an EMBL/GenBank/DDBJ whole genome shotgun (WGS) entry which is preliminary data.</text>
</comment>